<organism evidence="3 4">
    <name type="scientific">Methylobacterium gossipiicola</name>
    <dbReference type="NCBI Taxonomy" id="582675"/>
    <lineage>
        <taxon>Bacteria</taxon>
        <taxon>Pseudomonadati</taxon>
        <taxon>Pseudomonadota</taxon>
        <taxon>Alphaproteobacteria</taxon>
        <taxon>Hyphomicrobiales</taxon>
        <taxon>Methylobacteriaceae</taxon>
        <taxon>Methylobacterium</taxon>
    </lineage>
</organism>
<name>A0A1I2QU28_9HYPH</name>
<protein>
    <submittedName>
        <fullName evidence="3">Short C-terminal domain-containing protein</fullName>
    </submittedName>
</protein>
<sequence>MTDHPNGLQTIADRHNVSLDAVRHLVRALEAGHGTMAQFDHPELGGFGQWSSGGMTMIGTMFDTGLKARVAALCSDLVHALPPGGFTEAGTTPGAWWPGDLGRPATSGAQNGVRYAYFPETGRLAVETDGRVALYATEGYAITGVSQQQGGSSSLRFSGPGGYVDLADLRRLDGDASDRSAQTQQDIAPRVPVTDEAIPRPEASPPRAPSPANDILATLERLAELQRKGVLTDAEFAAKKAELLARL</sequence>
<accession>A0A1I2QU28</accession>
<evidence type="ECO:0000313" key="4">
    <source>
        <dbReference type="Proteomes" id="UP000199229"/>
    </source>
</evidence>
<feature type="domain" description="SHOCT" evidence="2">
    <location>
        <begin position="218"/>
        <end position="244"/>
    </location>
</feature>
<evidence type="ECO:0000313" key="3">
    <source>
        <dbReference type="EMBL" id="SFG29777.1"/>
    </source>
</evidence>
<gene>
    <name evidence="3" type="ORF">SAMN05192565_101260</name>
</gene>
<dbReference type="STRING" id="582675.SAMN05192565_101260"/>
<feature type="region of interest" description="Disordered" evidence="1">
    <location>
        <begin position="176"/>
        <end position="212"/>
    </location>
</feature>
<keyword evidence="4" id="KW-1185">Reference proteome</keyword>
<dbReference type="OrthoDB" id="1778949at2"/>
<dbReference type="AlphaFoldDB" id="A0A1I2QU28"/>
<dbReference type="RefSeq" id="WP_091968124.1">
    <property type="nucleotide sequence ID" value="NZ_FOPM01000001.1"/>
</dbReference>
<dbReference type="Pfam" id="PF09851">
    <property type="entry name" value="SHOCT"/>
    <property type="match status" value="1"/>
</dbReference>
<evidence type="ECO:0000259" key="2">
    <source>
        <dbReference type="Pfam" id="PF09851"/>
    </source>
</evidence>
<dbReference type="InterPro" id="IPR018649">
    <property type="entry name" value="SHOCT"/>
</dbReference>
<evidence type="ECO:0000256" key="1">
    <source>
        <dbReference type="SAM" id="MobiDB-lite"/>
    </source>
</evidence>
<reference evidence="4" key="1">
    <citation type="submission" date="2016-10" db="EMBL/GenBank/DDBJ databases">
        <authorList>
            <person name="Varghese N."/>
            <person name="Submissions S."/>
        </authorList>
    </citation>
    <scope>NUCLEOTIDE SEQUENCE [LARGE SCALE GENOMIC DNA]</scope>
    <source>
        <strain evidence="4">Gh-105</strain>
    </source>
</reference>
<proteinExistence type="predicted"/>
<dbReference type="EMBL" id="FOPM01000001">
    <property type="protein sequence ID" value="SFG29777.1"/>
    <property type="molecule type" value="Genomic_DNA"/>
</dbReference>
<dbReference type="Proteomes" id="UP000199229">
    <property type="component" value="Unassembled WGS sequence"/>
</dbReference>